<reference evidence="2 5" key="1">
    <citation type="journal article" date="2019" name="Nat. Med.">
        <title>A library of human gut bacterial isolates paired with longitudinal multiomics data enables mechanistic microbiome research.</title>
        <authorList>
            <person name="Poyet M."/>
            <person name="Groussin M."/>
            <person name="Gibbons S.M."/>
            <person name="Avila-Pacheco J."/>
            <person name="Jiang X."/>
            <person name="Kearney S.M."/>
            <person name="Perrotta A.R."/>
            <person name="Berdy B."/>
            <person name="Zhao S."/>
            <person name="Lieberman T.D."/>
            <person name="Swanson P.K."/>
            <person name="Smith M."/>
            <person name="Roesemann S."/>
            <person name="Alexander J.E."/>
            <person name="Rich S.A."/>
            <person name="Livny J."/>
            <person name="Vlamakis H."/>
            <person name="Clish C."/>
            <person name="Bullock K."/>
            <person name="Deik A."/>
            <person name="Scott J."/>
            <person name="Pierce K.A."/>
            <person name="Xavier R.J."/>
            <person name="Alm E.J."/>
        </authorList>
    </citation>
    <scope>NUCLEOTIDE SEQUENCE [LARGE SCALE GENOMIC DNA]</scope>
    <source>
        <strain evidence="2 5">BIOML-A1</strain>
    </source>
</reference>
<reference evidence="3 4" key="2">
    <citation type="submission" date="2019-07" db="EMBL/GenBank/DDBJ databases">
        <authorList>
            <person name="Chang H.-W."/>
            <person name="Raman A."/>
            <person name="Venkatesh S."/>
            <person name="Gehrig J."/>
        </authorList>
    </citation>
    <scope>NUCLEOTIDE SEQUENCE [LARGE SCALE GENOMIC DNA]</scope>
    <source>
        <strain evidence="3">Blautia_wexlerae_LFYP_14</strain>
    </source>
</reference>
<dbReference type="EMBL" id="CABHOF010000030">
    <property type="protein sequence ID" value="VUX63747.1"/>
    <property type="molecule type" value="Genomic_DNA"/>
</dbReference>
<proteinExistence type="predicted"/>
<dbReference type="Pfam" id="PF08878">
    <property type="entry name" value="HamA"/>
    <property type="match status" value="1"/>
</dbReference>
<keyword evidence="4" id="KW-1185">Reference proteome</keyword>
<organism evidence="3 4">
    <name type="scientific">Blautia wexlerae</name>
    <dbReference type="NCBI Taxonomy" id="418240"/>
    <lineage>
        <taxon>Bacteria</taxon>
        <taxon>Bacillati</taxon>
        <taxon>Bacillota</taxon>
        <taxon>Clostridia</taxon>
        <taxon>Lachnospirales</taxon>
        <taxon>Lachnospiraceae</taxon>
        <taxon>Blautia</taxon>
    </lineage>
</organism>
<accession>A0A564WN98</accession>
<dbReference type="InterPro" id="IPR014976">
    <property type="entry name" value="AbpA_HamA_C"/>
</dbReference>
<dbReference type="EMBL" id="WWVQ01000066">
    <property type="protein sequence ID" value="MZL35038.1"/>
    <property type="molecule type" value="Genomic_DNA"/>
</dbReference>
<sequence length="304" mass="35733">MKEKDILKRLVKNDALFRNIHVITQNYDIIPKDKNHMGAYIEFQDLNELREDFLEELIDSIVDWIYSSDKFAELKQKAMDKGKSDAAATQEVGRKARQKFRADHNTDELLIQGQFGELLLFHFIQKFMQATPLLRKMKIATSSEHERFGADAIHYKIQDAKNIIILGEAKTYSSNYKFATAFSDALNSIVNTYKEHRRELNLYVHEDFLDNEMNQVAEDYLNNTLENVEVHLVSIITYNENKKLEFDTETGIKNQIETIIAERYHLFDNNKIDIENNPILRRITYIVFPVWDLKGLVEEFQKMI</sequence>
<gene>
    <name evidence="3" type="ORF">BWLFYP14_01105</name>
    <name evidence="2" type="ORF">GT728_18110</name>
</gene>
<dbReference type="RefSeq" id="WP_025580697.1">
    <property type="nucleotide sequence ID" value="NZ_CABHOF010000030.1"/>
</dbReference>
<evidence type="ECO:0000259" key="1">
    <source>
        <dbReference type="Pfam" id="PF08878"/>
    </source>
</evidence>
<evidence type="ECO:0000313" key="4">
    <source>
        <dbReference type="Proteomes" id="UP000366766"/>
    </source>
</evidence>
<name>A0A564WN98_9FIRM</name>
<evidence type="ECO:0000313" key="5">
    <source>
        <dbReference type="Proteomes" id="UP000477285"/>
    </source>
</evidence>
<dbReference type="Proteomes" id="UP000477285">
    <property type="component" value="Unassembled WGS sequence"/>
</dbReference>
<protein>
    <submittedName>
        <fullName evidence="2">DUF1837 domain-containing protein</fullName>
    </submittedName>
</protein>
<dbReference type="GeneID" id="75080801"/>
<evidence type="ECO:0000313" key="3">
    <source>
        <dbReference type="EMBL" id="VUX63747.1"/>
    </source>
</evidence>
<evidence type="ECO:0000313" key="2">
    <source>
        <dbReference type="EMBL" id="MZL35038.1"/>
    </source>
</evidence>
<dbReference type="Proteomes" id="UP000366766">
    <property type="component" value="Unassembled WGS sequence"/>
</dbReference>
<feature type="domain" description="Anti-bacteriophage protein A/HamA C-terminal" evidence="1">
    <location>
        <begin position="24"/>
        <end position="303"/>
    </location>
</feature>
<dbReference type="AlphaFoldDB" id="A0A564WN98"/>